<evidence type="ECO:0000256" key="1">
    <source>
        <dbReference type="SAM" id="SignalP"/>
    </source>
</evidence>
<keyword evidence="3" id="KW-1185">Reference proteome</keyword>
<name>A0AAW9RNA3_9HYPH</name>
<evidence type="ECO:0000313" key="2">
    <source>
        <dbReference type="EMBL" id="MEJ8571778.1"/>
    </source>
</evidence>
<dbReference type="EMBL" id="JAZHOF010000003">
    <property type="protein sequence ID" value="MEJ8571778.1"/>
    <property type="molecule type" value="Genomic_DNA"/>
</dbReference>
<organism evidence="2 3">
    <name type="scientific">Microbaculum marinum</name>
    <dbReference type="NCBI Taxonomy" id="1764581"/>
    <lineage>
        <taxon>Bacteria</taxon>
        <taxon>Pseudomonadati</taxon>
        <taxon>Pseudomonadota</taxon>
        <taxon>Alphaproteobacteria</taxon>
        <taxon>Hyphomicrobiales</taxon>
        <taxon>Tepidamorphaceae</taxon>
        <taxon>Microbaculum</taxon>
    </lineage>
</organism>
<sequence>MKKYFPPIALAFAIATISTGSALADRVGPQLDLSEHEVAVELSTPDVAALRNGGFVATWYGKGGTPRRSSYLRVFDSEGVAQGPRLAIDQGSQMASAVQVVGLSDGSFMVLWNGAKWAQRYDESGEPLGPIFKTRRSGRRPYTDVAALRFGGFITAFSHGGKIVVKRYSNSGNIKKNKKFVIRNDDEYLFGRPEIHAAPGGGFLIAALSQPRSQDDLRSILFWRVNRKFEAVASKIVVAEGIPEDNIPYRLALSVNSLEDGGSFVTWAERGDGTDQNKKNVHVQFLARDNQPAGTQLAFGARGSRDPVGVGLEGGNAMLAWTRGGNYNSDIAGRRFESDGQSSGKSFRIDDVDRGRQYTPAIAALPGSKAIVIWLSKPAHDVLGQIVD</sequence>
<feature type="chain" id="PRO_5043981842" evidence="1">
    <location>
        <begin position="25"/>
        <end position="388"/>
    </location>
</feature>
<comment type="caution">
    <text evidence="2">The sequence shown here is derived from an EMBL/GenBank/DDBJ whole genome shotgun (WGS) entry which is preliminary data.</text>
</comment>
<feature type="signal peptide" evidence="1">
    <location>
        <begin position="1"/>
        <end position="24"/>
    </location>
</feature>
<dbReference type="Proteomes" id="UP001378188">
    <property type="component" value="Unassembled WGS sequence"/>
</dbReference>
<evidence type="ECO:0000313" key="3">
    <source>
        <dbReference type="Proteomes" id="UP001378188"/>
    </source>
</evidence>
<accession>A0AAW9RNA3</accession>
<protein>
    <submittedName>
        <fullName evidence="2">Uncharacterized protein</fullName>
    </submittedName>
</protein>
<proteinExistence type="predicted"/>
<reference evidence="2 3" key="1">
    <citation type="submission" date="2024-02" db="EMBL/GenBank/DDBJ databases">
        <title>Genome analysis and characterization of Microbaculum marinisediminis sp. nov., isolated from marine sediment.</title>
        <authorList>
            <person name="Du Z.-J."/>
            <person name="Ye Y.-Q."/>
            <person name="Zhang Z.-R."/>
            <person name="Yuan S.-M."/>
            <person name="Zhang X.-Y."/>
        </authorList>
    </citation>
    <scope>NUCLEOTIDE SEQUENCE [LARGE SCALE GENOMIC DNA]</scope>
    <source>
        <strain evidence="2 3">SDUM1044001</strain>
    </source>
</reference>
<dbReference type="AlphaFoldDB" id="A0AAW9RNA3"/>
<dbReference type="RefSeq" id="WP_340329467.1">
    <property type="nucleotide sequence ID" value="NZ_JAZHOF010000003.1"/>
</dbReference>
<gene>
    <name evidence="2" type="ORF">V3328_09860</name>
</gene>
<keyword evidence="1" id="KW-0732">Signal</keyword>